<sequence>MVFERGTWGCTAFLCAVSSSFSPRTRSAEESQHLSRLHTLFARSGLIYYILCKRINSHGEDPSREACCTSSVEASLTPIIFAEKRYVPWIRGCVIGFGSITFVPTATD</sequence>
<dbReference type="OrthoDB" id="10549156at2759"/>
<organism evidence="1">
    <name type="scientific">Setaria italica</name>
    <name type="common">Foxtail millet</name>
    <name type="synonym">Panicum italicum</name>
    <dbReference type="NCBI Taxonomy" id="4555"/>
    <lineage>
        <taxon>Eukaryota</taxon>
        <taxon>Viridiplantae</taxon>
        <taxon>Streptophyta</taxon>
        <taxon>Embryophyta</taxon>
        <taxon>Tracheophyta</taxon>
        <taxon>Spermatophyta</taxon>
        <taxon>Magnoliopsida</taxon>
        <taxon>Liliopsida</taxon>
        <taxon>Poales</taxon>
        <taxon>Poaceae</taxon>
        <taxon>PACMAD clade</taxon>
        <taxon>Panicoideae</taxon>
        <taxon>Panicodae</taxon>
        <taxon>Paniceae</taxon>
        <taxon>Cenchrinae</taxon>
        <taxon>Setaria</taxon>
    </lineage>
</organism>
<reference evidence="1" key="1">
    <citation type="journal article" date="2012" name="Nat. Biotechnol.">
        <title>Reference genome sequence of the model plant Setaria.</title>
        <authorList>
            <person name="Bennetzen J.L."/>
            <person name="Schmutz J."/>
            <person name="Wang H."/>
            <person name="Percifield R."/>
            <person name="Hawkins J."/>
            <person name="Pontaroli A.C."/>
            <person name="Estep M."/>
            <person name="Feng L."/>
            <person name="Vaughn J.N."/>
            <person name="Grimwood J."/>
            <person name="Jenkins J."/>
            <person name="Barry K."/>
            <person name="Lindquist E."/>
            <person name="Hellsten U."/>
            <person name="Deshpande S."/>
            <person name="Wang X."/>
            <person name="Wu X."/>
            <person name="Mitros T."/>
            <person name="Triplett J."/>
            <person name="Yang X."/>
            <person name="Ye C.Y."/>
            <person name="Mauro-Herrera M."/>
            <person name="Wang L."/>
            <person name="Li P."/>
            <person name="Sharma M."/>
            <person name="Sharma R."/>
            <person name="Ronald P.C."/>
            <person name="Panaud O."/>
            <person name="Kellogg E.A."/>
            <person name="Brutnell T.P."/>
            <person name="Doust A.N."/>
            <person name="Tuskan G.A."/>
            <person name="Rokhsar D."/>
            <person name="Devos K.M."/>
        </authorList>
    </citation>
    <scope>NUCLEOTIDE SEQUENCE [LARGE SCALE GENOMIC DNA]</scope>
    <source>
        <strain evidence="1">Yugu1</strain>
    </source>
</reference>
<evidence type="ECO:0000313" key="1">
    <source>
        <dbReference type="EMBL" id="RCV16325.1"/>
    </source>
</evidence>
<dbReference type="AlphaFoldDB" id="A0A368QEA9"/>
<name>A0A368QEA9_SETIT</name>
<proteinExistence type="predicted"/>
<accession>A0A368QEA9</accession>
<protein>
    <submittedName>
        <fullName evidence="1">Uncharacterized protein</fullName>
    </submittedName>
</protein>
<dbReference type="EMBL" id="CM003530">
    <property type="protein sequence ID" value="RCV16325.1"/>
    <property type="molecule type" value="Genomic_DNA"/>
</dbReference>
<reference evidence="1" key="2">
    <citation type="submission" date="2015-07" db="EMBL/GenBank/DDBJ databases">
        <authorList>
            <person name="Noorani M."/>
        </authorList>
    </citation>
    <scope>NUCLEOTIDE SEQUENCE</scope>
    <source>
        <strain evidence="1">Yugu1</strain>
    </source>
</reference>
<gene>
    <name evidence="1" type="ORF">SETIT_3G129100v2</name>
</gene>